<keyword evidence="3" id="KW-1185">Reference proteome</keyword>
<dbReference type="AlphaFoldDB" id="A0A1H0L9A5"/>
<evidence type="ECO:0000259" key="1">
    <source>
        <dbReference type="Pfam" id="PF00534"/>
    </source>
</evidence>
<dbReference type="SUPFAM" id="SSF53756">
    <property type="entry name" value="UDP-Glycosyltransferase/glycogen phosphorylase"/>
    <property type="match status" value="1"/>
</dbReference>
<dbReference type="RefSeq" id="WP_089964663.1">
    <property type="nucleotide sequence ID" value="NZ_FNJM01000001.1"/>
</dbReference>
<reference evidence="2 3" key="1">
    <citation type="submission" date="2016-10" db="EMBL/GenBank/DDBJ databases">
        <authorList>
            <person name="de Groot N.N."/>
        </authorList>
    </citation>
    <scope>NUCLEOTIDE SEQUENCE [LARGE SCALE GENOMIC DNA]</scope>
    <source>
        <strain evidence="2 3">DSM 12272</strain>
    </source>
</reference>
<dbReference type="EMBL" id="FNJM01000001">
    <property type="protein sequence ID" value="SDO64787.1"/>
    <property type="molecule type" value="Genomic_DNA"/>
</dbReference>
<accession>A0A1H0L9A5</accession>
<sequence length="355" mass="41286">MKNFTLYMPNMGNVLLTKDVGVIPFIMQKYHGYKSEILCYSINDELYDNKIYLDNLEVNLIKNEEDVLQKLKNTQVLMMIGLYDYNIQMINAYKSVNPLGKIYLKLDANVYWMSNLNKSMNEGLLSALRRCDLITVESRRLEHLLNSIWNLNIQFIPNGYYNFINDEIINYEDKTNTIMFAGRIGSPDKNNQLLLEAFKNIEDKIKGWNIELVGGIEDNFLIYLKNYFTENPHLRERIKLTGKLEKNQLKERFKEAKIFCLTSASEACANVFSESVSNGCYLISTDVDGAIDIIDYGKYGRIFPVNNRTKLEEALLDSCFNEDLLKSNCINSQIYSQENLSWIKICENLNRLFKI</sequence>
<dbReference type="Pfam" id="PF00534">
    <property type="entry name" value="Glycos_transf_1"/>
    <property type="match status" value="1"/>
</dbReference>
<organism evidence="2 3">
    <name type="scientific">Clostridium gasigenes</name>
    <dbReference type="NCBI Taxonomy" id="94869"/>
    <lineage>
        <taxon>Bacteria</taxon>
        <taxon>Bacillati</taxon>
        <taxon>Bacillota</taxon>
        <taxon>Clostridia</taxon>
        <taxon>Eubacteriales</taxon>
        <taxon>Clostridiaceae</taxon>
        <taxon>Clostridium</taxon>
    </lineage>
</organism>
<dbReference type="STRING" id="94869.SAMN04488529_10130"/>
<dbReference type="GO" id="GO:0016757">
    <property type="term" value="F:glycosyltransferase activity"/>
    <property type="evidence" value="ECO:0007669"/>
    <property type="project" value="InterPro"/>
</dbReference>
<dbReference type="OrthoDB" id="9787617at2"/>
<evidence type="ECO:0000313" key="2">
    <source>
        <dbReference type="EMBL" id="SDO64787.1"/>
    </source>
</evidence>
<dbReference type="CDD" id="cd03801">
    <property type="entry name" value="GT4_PimA-like"/>
    <property type="match status" value="1"/>
</dbReference>
<evidence type="ECO:0000313" key="3">
    <source>
        <dbReference type="Proteomes" id="UP000198597"/>
    </source>
</evidence>
<dbReference type="Gene3D" id="3.40.50.2000">
    <property type="entry name" value="Glycogen Phosphorylase B"/>
    <property type="match status" value="2"/>
</dbReference>
<name>A0A1H0L9A5_9CLOT</name>
<gene>
    <name evidence="2" type="ORF">SAMN04488529_10130</name>
</gene>
<keyword evidence="2" id="KW-0808">Transferase</keyword>
<dbReference type="Proteomes" id="UP000198597">
    <property type="component" value="Unassembled WGS sequence"/>
</dbReference>
<feature type="domain" description="Glycosyl transferase family 1" evidence="1">
    <location>
        <begin position="169"/>
        <end position="317"/>
    </location>
</feature>
<dbReference type="InterPro" id="IPR001296">
    <property type="entry name" value="Glyco_trans_1"/>
</dbReference>
<proteinExistence type="predicted"/>
<protein>
    <submittedName>
        <fullName evidence="2">Glycosyl transferases group 1</fullName>
    </submittedName>
</protein>
<dbReference type="PANTHER" id="PTHR12526">
    <property type="entry name" value="GLYCOSYLTRANSFERASE"/>
    <property type="match status" value="1"/>
</dbReference>